<accession>A0A255Y9N4</accession>
<feature type="chain" id="PRO_5013124093" description="DUF2059 domain-containing protein" evidence="1">
    <location>
        <begin position="21"/>
        <end position="205"/>
    </location>
</feature>
<dbReference type="OrthoDB" id="7595765at2"/>
<protein>
    <recommendedName>
        <fullName evidence="2">DUF2059 domain-containing protein</fullName>
    </recommendedName>
</protein>
<reference evidence="3 4" key="1">
    <citation type="submission" date="2017-07" db="EMBL/GenBank/DDBJ databases">
        <title>Sandarakinorhabdus cyanobacteriorum sp. nov., a novel bacterium isolated from cyanobacterial aggregates in a eutrophic lake.</title>
        <authorList>
            <person name="Cai H."/>
        </authorList>
    </citation>
    <scope>NUCLEOTIDE SEQUENCE [LARGE SCALE GENOMIC DNA]</scope>
    <source>
        <strain evidence="3 4">TH057</strain>
    </source>
</reference>
<dbReference type="RefSeq" id="WP_094474769.1">
    <property type="nucleotide sequence ID" value="NZ_NOXT01000122.1"/>
</dbReference>
<dbReference type="InterPro" id="IPR018637">
    <property type="entry name" value="DUF2059"/>
</dbReference>
<keyword evidence="4" id="KW-1185">Reference proteome</keyword>
<name>A0A255Y9N4_9SPHN</name>
<evidence type="ECO:0000259" key="2">
    <source>
        <dbReference type="Pfam" id="PF09832"/>
    </source>
</evidence>
<comment type="caution">
    <text evidence="3">The sequence shown here is derived from an EMBL/GenBank/DDBJ whole genome shotgun (WGS) entry which is preliminary data.</text>
</comment>
<evidence type="ECO:0000313" key="4">
    <source>
        <dbReference type="Proteomes" id="UP000216991"/>
    </source>
</evidence>
<dbReference type="EMBL" id="NOXT01000122">
    <property type="protein sequence ID" value="OYQ25345.1"/>
    <property type="molecule type" value="Genomic_DNA"/>
</dbReference>
<feature type="domain" description="DUF2059" evidence="2">
    <location>
        <begin position="124"/>
        <end position="169"/>
    </location>
</feature>
<evidence type="ECO:0000313" key="3">
    <source>
        <dbReference type="EMBL" id="OYQ25345.1"/>
    </source>
</evidence>
<gene>
    <name evidence="3" type="ORF">CHU93_13925</name>
</gene>
<dbReference type="Proteomes" id="UP000216991">
    <property type="component" value="Unassembled WGS sequence"/>
</dbReference>
<evidence type="ECO:0000256" key="1">
    <source>
        <dbReference type="SAM" id="SignalP"/>
    </source>
</evidence>
<dbReference type="AlphaFoldDB" id="A0A255Y9N4"/>
<organism evidence="3 4">
    <name type="scientific">Sandarakinorhabdus cyanobacteriorum</name>
    <dbReference type="NCBI Taxonomy" id="1981098"/>
    <lineage>
        <taxon>Bacteria</taxon>
        <taxon>Pseudomonadati</taxon>
        <taxon>Pseudomonadota</taxon>
        <taxon>Alphaproteobacteria</taxon>
        <taxon>Sphingomonadales</taxon>
        <taxon>Sphingosinicellaceae</taxon>
        <taxon>Sandarakinorhabdus</taxon>
    </lineage>
</organism>
<sequence length="205" mass="20799">MSSAATILIAAVASLGSATAQPPARPAGPPAPPPVKADAATMQAANALVAQLGLKAQLQRQMAGTVAQMKRGNVIGAMLAQQPGFIPAYQANKAKFDPVLQKAGAIQAEIAQGVINQNVNAVVAAAAQAYARQYSAAELNGLIAFYKSPLGVKLQAKQALVGQEIAVQTARLIGAKIDAAMTANAPRLRAALAPLNSIAPPPAQK</sequence>
<dbReference type="Pfam" id="PF09832">
    <property type="entry name" value="DUF2059"/>
    <property type="match status" value="1"/>
</dbReference>
<proteinExistence type="predicted"/>
<feature type="signal peptide" evidence="1">
    <location>
        <begin position="1"/>
        <end position="20"/>
    </location>
</feature>
<keyword evidence="1" id="KW-0732">Signal</keyword>